<dbReference type="AlphaFoldDB" id="A0A0G1LIA3"/>
<dbReference type="Proteomes" id="UP000034154">
    <property type="component" value="Unassembled WGS sequence"/>
</dbReference>
<evidence type="ECO:0000313" key="1">
    <source>
        <dbReference type="EMBL" id="KKT68562.1"/>
    </source>
</evidence>
<comment type="caution">
    <text evidence="1">The sequence shown here is derived from an EMBL/GenBank/DDBJ whole genome shotgun (WGS) entry which is preliminary data.</text>
</comment>
<evidence type="ECO:0000313" key="2">
    <source>
        <dbReference type="Proteomes" id="UP000034154"/>
    </source>
</evidence>
<organism evidence="1 2">
    <name type="scientific">Candidatus Uhrbacteria bacterium GW2011_GWF2_44_350</name>
    <dbReference type="NCBI Taxonomy" id="1619000"/>
    <lineage>
        <taxon>Bacteria</taxon>
        <taxon>Candidatus Uhriibacteriota</taxon>
    </lineage>
</organism>
<gene>
    <name evidence="1" type="ORF">UW63_C0074G0002</name>
</gene>
<sequence length="153" mass="17152">MFFLTKFWSSLRGWFSVKTPTIKVDPGSLEGNDSPPVQTILQPATPKKARFSLSRQELEGVRRLQKRHNSPSEATVIKVAISRFGSRLGEFEDLRGTIKVPPPIPKEEGMHFTIGDKAESKLRVLCGRVGISDENMVMRIAVRDLLTSKGIKF</sequence>
<protein>
    <submittedName>
        <fullName evidence="1">Uncharacterized protein</fullName>
    </submittedName>
</protein>
<proteinExistence type="predicted"/>
<accession>A0A0G1LIA3</accession>
<name>A0A0G1LIA3_9BACT</name>
<dbReference type="EMBL" id="LCJB01000074">
    <property type="protein sequence ID" value="KKT68562.1"/>
    <property type="molecule type" value="Genomic_DNA"/>
</dbReference>
<reference evidence="1 2" key="1">
    <citation type="journal article" date="2015" name="Nature">
        <title>rRNA introns, odd ribosomes, and small enigmatic genomes across a large radiation of phyla.</title>
        <authorList>
            <person name="Brown C.T."/>
            <person name="Hug L.A."/>
            <person name="Thomas B.C."/>
            <person name="Sharon I."/>
            <person name="Castelle C.J."/>
            <person name="Singh A."/>
            <person name="Wilkins M.J."/>
            <person name="Williams K.H."/>
            <person name="Banfield J.F."/>
        </authorList>
    </citation>
    <scope>NUCLEOTIDE SEQUENCE [LARGE SCALE GENOMIC DNA]</scope>
</reference>